<proteinExistence type="predicted"/>
<comment type="caution">
    <text evidence="2">The sequence shown here is derived from an EMBL/GenBank/DDBJ whole genome shotgun (WGS) entry which is preliminary data.</text>
</comment>
<protein>
    <submittedName>
        <fullName evidence="2">Uncharacterized protein</fullName>
    </submittedName>
</protein>
<feature type="region of interest" description="Disordered" evidence="1">
    <location>
        <begin position="257"/>
        <end position="283"/>
    </location>
</feature>
<organism evidence="2 3">
    <name type="scientific">Yasminevirus sp. GU-2018</name>
    <dbReference type="NCBI Taxonomy" id="2420051"/>
    <lineage>
        <taxon>Viruses</taxon>
        <taxon>Varidnaviria</taxon>
        <taxon>Bamfordvirae</taxon>
        <taxon>Nucleocytoviricota</taxon>
        <taxon>Megaviricetes</taxon>
        <taxon>Imitervirales</taxon>
        <taxon>Mimiviridae</taxon>
        <taxon>Klosneuvirinae</taxon>
        <taxon>Yasminevirus</taxon>
        <taxon>Yasminevirus saudimassiliense</taxon>
    </lineage>
</organism>
<accession>A0A5K0U862</accession>
<evidence type="ECO:0000256" key="1">
    <source>
        <dbReference type="SAM" id="MobiDB-lite"/>
    </source>
</evidence>
<reference evidence="2 3" key="1">
    <citation type="submission" date="2018-10" db="EMBL/GenBank/DDBJ databases">
        <authorList>
            <consortium name="IHU Genomes"/>
        </authorList>
    </citation>
    <scope>NUCLEOTIDE SEQUENCE [LARGE SCALE GENOMIC DNA]</scope>
    <source>
        <strain evidence="2 3">A1</strain>
    </source>
</reference>
<keyword evidence="3" id="KW-1185">Reference proteome</keyword>
<evidence type="ECO:0000313" key="3">
    <source>
        <dbReference type="Proteomes" id="UP000594342"/>
    </source>
</evidence>
<gene>
    <name evidence="2" type="ORF">YASMINEVIRUS_681</name>
</gene>
<name>A0A5K0U862_9VIRU</name>
<dbReference type="Proteomes" id="UP000594342">
    <property type="component" value="Unassembled WGS sequence"/>
</dbReference>
<dbReference type="EMBL" id="UPSH01000001">
    <property type="protein sequence ID" value="VBB18218.1"/>
    <property type="molecule type" value="Genomic_DNA"/>
</dbReference>
<feature type="compositionally biased region" description="Basic and acidic residues" evidence="1">
    <location>
        <begin position="257"/>
        <end position="274"/>
    </location>
</feature>
<evidence type="ECO:0000313" key="2">
    <source>
        <dbReference type="EMBL" id="VBB18218.1"/>
    </source>
</evidence>
<sequence>MSAGKKSSSSVSSSSIKRRKIQDTILSCTLKSGRGLFYDSVNDVLRIRGFLSEKDQISLHSLLNSSLVVADNDPMSNPADELDVLQTNWFQVRIDTSISIDRAIEKLVMDTVHEIIEEIKMLPLSRSRRTSIIKRLTFTYNRSLYLRYGSNDSSDGGLNLMRRHRDEWSTNNITVSVGNPVKFTYYDKFTDHPQEVIVSSGDLMSFNGDMISHQVDKLDPMIYSTTYTQPPVWYTFTENKGVFRYTLQFTTEKVRQSERLKHAHKQQKEYKDDSDSSDDESQKSDNLIIELARIRRQFNTIEHLSVLMHDHPMKSKVVKILESIPERIESILTDIVSITPSTVDYVEQQIRECGDALSTSLDCDDALKLRSHMMIKEVITKKRKRDEPL</sequence>